<evidence type="ECO:0000313" key="1">
    <source>
        <dbReference type="EMBL" id="GFZ03922.1"/>
    </source>
</evidence>
<dbReference type="EMBL" id="BJWL01000016">
    <property type="protein sequence ID" value="GFZ03922.1"/>
    <property type="molecule type" value="Genomic_DNA"/>
</dbReference>
<accession>A0A7J0FYZ0</accession>
<dbReference type="OrthoDB" id="1930927at2759"/>
<sequence length="386" mass="44254">MWEEAVSEEATLKESLRVRRIIRDHFEFYGAPRVRELPPEQFCRQGFVLGKASEAGFGNEMYKILTAAGLSVMLNRGKFPFESYLSYTKRAFTLKEVKHLWRLNDCMGKYGRRLIVRTDDFEKPTETNVLPNIFGELMRVIISPSRNVKEAVDWVLNGGPDPHLVLHMRMRTGLLRRNVLISNHFQSLFSALIFFPTTTTFFVLGCPDPLTTRLSQQGVIDWSKNPRKPSLAINAVYVPSPREVMAATNCVKNALLRNCPQLAKPRVVLVSDTPSVINDITPKLQEFAEVLRFDYNLFEGNISTKRTTRMQQLGFRVKDWGPAPRWVAFVDFLLRMLNTLLFPGPIDALEPSMHISLLLWQQLTNSMKVMLQISRSSAAFRVICRQ</sequence>
<dbReference type="Pfam" id="PF25102">
    <property type="entry name" value="DUF7810"/>
    <property type="match status" value="3"/>
</dbReference>
<dbReference type="InterPro" id="IPR056712">
    <property type="entry name" value="DUF7810"/>
</dbReference>
<evidence type="ECO:0000313" key="2">
    <source>
        <dbReference type="Proteomes" id="UP000585474"/>
    </source>
</evidence>
<dbReference type="PANTHER" id="PTHR35736:SF1">
    <property type="entry name" value="EXPRESSED PROTEIN"/>
    <property type="match status" value="1"/>
</dbReference>
<dbReference type="Proteomes" id="UP000585474">
    <property type="component" value="Unassembled WGS sequence"/>
</dbReference>
<reference evidence="1 2" key="1">
    <citation type="submission" date="2019-07" db="EMBL/GenBank/DDBJ databases">
        <title>De Novo Assembly of kiwifruit Actinidia rufa.</title>
        <authorList>
            <person name="Sugita-Konishi S."/>
            <person name="Sato K."/>
            <person name="Mori E."/>
            <person name="Abe Y."/>
            <person name="Kisaki G."/>
            <person name="Hamano K."/>
            <person name="Suezawa K."/>
            <person name="Otani M."/>
            <person name="Fukuda T."/>
            <person name="Manabe T."/>
            <person name="Gomi K."/>
            <person name="Tabuchi M."/>
            <person name="Akimitsu K."/>
            <person name="Kataoka I."/>
        </authorList>
    </citation>
    <scope>NUCLEOTIDE SEQUENCE [LARGE SCALE GENOMIC DNA]</scope>
    <source>
        <strain evidence="2">cv. Fuchu</strain>
    </source>
</reference>
<gene>
    <name evidence="1" type="ORF">Acr_16g0005460</name>
</gene>
<dbReference type="AlphaFoldDB" id="A0A7J0FYZ0"/>
<organism evidence="1 2">
    <name type="scientific">Actinidia rufa</name>
    <dbReference type="NCBI Taxonomy" id="165716"/>
    <lineage>
        <taxon>Eukaryota</taxon>
        <taxon>Viridiplantae</taxon>
        <taxon>Streptophyta</taxon>
        <taxon>Embryophyta</taxon>
        <taxon>Tracheophyta</taxon>
        <taxon>Spermatophyta</taxon>
        <taxon>Magnoliopsida</taxon>
        <taxon>eudicotyledons</taxon>
        <taxon>Gunneridae</taxon>
        <taxon>Pentapetalae</taxon>
        <taxon>asterids</taxon>
        <taxon>Ericales</taxon>
        <taxon>Actinidiaceae</taxon>
        <taxon>Actinidia</taxon>
    </lineage>
</organism>
<protein>
    <submittedName>
        <fullName evidence="1">Uncharacterized protein</fullName>
    </submittedName>
</protein>
<dbReference type="PANTHER" id="PTHR35736">
    <property type="entry name" value="EXPRESSED PROTEIN"/>
    <property type="match status" value="1"/>
</dbReference>
<comment type="caution">
    <text evidence="1">The sequence shown here is derived from an EMBL/GenBank/DDBJ whole genome shotgun (WGS) entry which is preliminary data.</text>
</comment>
<keyword evidence="2" id="KW-1185">Reference proteome</keyword>
<proteinExistence type="predicted"/>
<name>A0A7J0FYZ0_9ERIC</name>